<name>A0A6P2D3U2_9BACT</name>
<protein>
    <recommendedName>
        <fullName evidence="1">Xylose isomerase-like TIM barrel domain-containing protein</fullName>
    </recommendedName>
</protein>
<keyword evidence="3" id="KW-1185">Reference proteome</keyword>
<evidence type="ECO:0000259" key="1">
    <source>
        <dbReference type="Pfam" id="PF01261"/>
    </source>
</evidence>
<dbReference type="SUPFAM" id="SSF51658">
    <property type="entry name" value="Xylose isomerase-like"/>
    <property type="match status" value="1"/>
</dbReference>
<sequence>MGRQTGRGHSTPIALQLWTIRDAIASDVDQALSRVRVAGFQAVELAPLPPGLSPERLAKALARHELTVVSIHGDLPTPANIEHWARITQMCRCRKIIWHGWPRDSRYDSAVGLRDLIASCNAAGNLAREHGLEFGLHNHWWEFELLEGVLSIRTLHEELHLDIFWQLDVYWARTAGFDPAGAVSELGSRLGSIHWKDGPAVYGQPMTALGHGTIDVPRILNALTHPVDWVIELDECASDPLEAARQSLEYLEARTS</sequence>
<feature type="domain" description="Xylose isomerase-like TIM barrel" evidence="1">
    <location>
        <begin position="34"/>
        <end position="253"/>
    </location>
</feature>
<dbReference type="InterPro" id="IPR036237">
    <property type="entry name" value="Xyl_isomerase-like_sf"/>
</dbReference>
<organism evidence="2 3">
    <name type="scientific">Gemmata massiliana</name>
    <dbReference type="NCBI Taxonomy" id="1210884"/>
    <lineage>
        <taxon>Bacteria</taxon>
        <taxon>Pseudomonadati</taxon>
        <taxon>Planctomycetota</taxon>
        <taxon>Planctomycetia</taxon>
        <taxon>Gemmatales</taxon>
        <taxon>Gemmataceae</taxon>
        <taxon>Gemmata</taxon>
    </lineage>
</organism>
<proteinExistence type="predicted"/>
<evidence type="ECO:0000313" key="3">
    <source>
        <dbReference type="Proteomes" id="UP000464178"/>
    </source>
</evidence>
<evidence type="ECO:0000313" key="2">
    <source>
        <dbReference type="EMBL" id="VTR95819.1"/>
    </source>
</evidence>
<accession>A0A6P2D3U2</accession>
<dbReference type="Gene3D" id="3.20.20.150">
    <property type="entry name" value="Divalent-metal-dependent TIM barrel enzymes"/>
    <property type="match status" value="1"/>
</dbReference>
<reference evidence="2 3" key="1">
    <citation type="submission" date="2019-05" db="EMBL/GenBank/DDBJ databases">
        <authorList>
            <consortium name="Science for Life Laboratories"/>
        </authorList>
    </citation>
    <scope>NUCLEOTIDE SEQUENCE [LARGE SCALE GENOMIC DNA]</scope>
    <source>
        <strain evidence="2">Soil9</strain>
    </source>
</reference>
<dbReference type="GO" id="GO:0016853">
    <property type="term" value="F:isomerase activity"/>
    <property type="evidence" value="ECO:0007669"/>
    <property type="project" value="UniProtKB-KW"/>
</dbReference>
<dbReference type="EMBL" id="LR593886">
    <property type="protein sequence ID" value="VTR95819.1"/>
    <property type="molecule type" value="Genomic_DNA"/>
</dbReference>
<dbReference type="PANTHER" id="PTHR12110:SF41">
    <property type="entry name" value="INOSOSE DEHYDRATASE"/>
    <property type="match status" value="1"/>
</dbReference>
<dbReference type="KEGG" id="gms:SOIL9_18950"/>
<dbReference type="InterPro" id="IPR050312">
    <property type="entry name" value="IolE/XylAMocC-like"/>
</dbReference>
<dbReference type="InterPro" id="IPR013022">
    <property type="entry name" value="Xyl_isomerase-like_TIM-brl"/>
</dbReference>
<keyword evidence="2" id="KW-0413">Isomerase</keyword>
<dbReference type="Proteomes" id="UP000464178">
    <property type="component" value="Chromosome"/>
</dbReference>
<dbReference type="Pfam" id="PF01261">
    <property type="entry name" value="AP_endonuc_2"/>
    <property type="match status" value="1"/>
</dbReference>
<gene>
    <name evidence="2" type="ORF">SOIL9_18950</name>
</gene>
<dbReference type="AlphaFoldDB" id="A0A6P2D3U2"/>
<dbReference type="PANTHER" id="PTHR12110">
    <property type="entry name" value="HYDROXYPYRUVATE ISOMERASE"/>
    <property type="match status" value="1"/>
</dbReference>